<evidence type="ECO:0000313" key="1">
    <source>
        <dbReference type="EMBL" id="ART80592.1"/>
    </source>
</evidence>
<sequence>MAIPVIYPTLAPNAASPSTEAAATDKARRPIIPHITAVLPYVPIRPRHKDRERARRQAAFEAWLGLRQGEVCWIGSNPSMSKRMQVIHQRYQSSEEDATLALKIEV</sequence>
<dbReference type="AlphaFoldDB" id="A0A1Y0CZ51"/>
<dbReference type="KEGG" id="ocm:CBP12_10935"/>
<dbReference type="EMBL" id="CP021376">
    <property type="protein sequence ID" value="ART80592.1"/>
    <property type="molecule type" value="Genomic_DNA"/>
</dbReference>
<reference evidence="2" key="1">
    <citation type="submission" date="2017-05" db="EMBL/GenBank/DDBJ databases">
        <authorList>
            <person name="Sung H."/>
        </authorList>
    </citation>
    <scope>NUCLEOTIDE SEQUENCE [LARGE SCALE GENOMIC DNA]</scope>
    <source>
        <strain evidence="2">AMac2203</strain>
    </source>
</reference>
<evidence type="ECO:0000313" key="2">
    <source>
        <dbReference type="Proteomes" id="UP000243793"/>
    </source>
</evidence>
<protein>
    <submittedName>
        <fullName evidence="1">Uncharacterized protein</fullName>
    </submittedName>
</protein>
<gene>
    <name evidence="1" type="ORF">CBP12_10935</name>
</gene>
<accession>A0A1Y0CZ51</accession>
<dbReference type="Proteomes" id="UP000243793">
    <property type="component" value="Chromosome"/>
</dbReference>
<name>A0A1Y0CZ51_9GAMM</name>
<dbReference type="OrthoDB" id="5600578at2"/>
<keyword evidence="2" id="KW-1185">Reference proteome</keyword>
<proteinExistence type="predicted"/>
<dbReference type="RefSeq" id="WP_086964461.1">
    <property type="nucleotide sequence ID" value="NZ_CP021376.1"/>
</dbReference>
<organism evidence="1 2">
    <name type="scientific">Oceanisphaera avium</name>
    <dbReference type="NCBI Taxonomy" id="1903694"/>
    <lineage>
        <taxon>Bacteria</taxon>
        <taxon>Pseudomonadati</taxon>
        <taxon>Pseudomonadota</taxon>
        <taxon>Gammaproteobacteria</taxon>
        <taxon>Aeromonadales</taxon>
        <taxon>Aeromonadaceae</taxon>
        <taxon>Oceanisphaera</taxon>
    </lineage>
</organism>